<evidence type="ECO:0000313" key="2">
    <source>
        <dbReference type="EMBL" id="EIE98036.1"/>
    </source>
</evidence>
<dbReference type="RefSeq" id="WP_005462389.1">
    <property type="nucleotide sequence ID" value="NZ_CM001484.1"/>
</dbReference>
<dbReference type="Pfam" id="PF02585">
    <property type="entry name" value="PIG-L"/>
    <property type="match status" value="1"/>
</dbReference>
<dbReference type="SUPFAM" id="SSF102588">
    <property type="entry name" value="LmbE-like"/>
    <property type="match status" value="1"/>
</dbReference>
<evidence type="ECO:0000256" key="1">
    <source>
        <dbReference type="ARBA" id="ARBA00022833"/>
    </source>
</evidence>
<reference evidence="3" key="2">
    <citation type="submission" date="2012-01" db="EMBL/GenBank/DDBJ databases">
        <title>Noncontiguous Finished sequence of chromosome of Saccharomonospora glauca K62.</title>
        <authorList>
            <consortium name="US DOE Joint Genome Institute"/>
            <person name="Lucas S."/>
            <person name="Han J."/>
            <person name="Lapidus A."/>
            <person name="Cheng J.-F."/>
            <person name="Goodwin L."/>
            <person name="Pitluck S."/>
            <person name="Peters L."/>
            <person name="Mikhailova N."/>
            <person name="Held B."/>
            <person name="Detter J.C."/>
            <person name="Han C."/>
            <person name="Tapia R."/>
            <person name="Land M."/>
            <person name="Hauser L."/>
            <person name="Kyrpides N."/>
            <person name="Ivanova N."/>
            <person name="Pagani I."/>
            <person name="Brambilla E.-M."/>
            <person name="Klenk H.-P."/>
            <person name="Woyke T."/>
        </authorList>
    </citation>
    <scope>NUCLEOTIDE SEQUENCE [LARGE SCALE GENOMIC DNA]</scope>
    <source>
        <strain evidence="3">K62</strain>
    </source>
</reference>
<dbReference type="InterPro" id="IPR003737">
    <property type="entry name" value="GlcNAc_PI_deacetylase-related"/>
</dbReference>
<sequence>MSDDARRLLPMPEDWRRALAVVAHPDDMEYGCAGAVAGWTAEGREVSYLLATRGEAGIDHMPPEEAEVVREREQIASARVVGVERVEFLDHPDGVIEYGLELRRDIAAAIRKHRPELVVIINHRDTWSGGGLNMADHRHVGQATLDAIRDAGNRWVFQDLLAGGLHPWQGVRWVAVAASPMATHAVDITSTFERAVESLLCHRAYLEGLGQTEEDARRFLREYAEACGRRFGGVLATDFELITL</sequence>
<reference evidence="2 3" key="1">
    <citation type="submission" date="2011-09" db="EMBL/GenBank/DDBJ databases">
        <authorList>
            <consortium name="US DOE Joint Genome Institute (JGI-PGF)"/>
            <person name="Lucas S."/>
            <person name="Han J."/>
            <person name="Lapidus A."/>
            <person name="Cheng J.-F."/>
            <person name="Goodwin L."/>
            <person name="Pitluck S."/>
            <person name="Peters L."/>
            <person name="Land M.L."/>
            <person name="Hauser L."/>
            <person name="Brambilla E."/>
            <person name="Klenk H.-P."/>
            <person name="Woyke T.J."/>
        </authorList>
    </citation>
    <scope>NUCLEOTIDE SEQUENCE [LARGE SCALE GENOMIC DNA]</scope>
    <source>
        <strain evidence="2 3">K62</strain>
    </source>
</reference>
<dbReference type="Gene3D" id="3.40.50.10320">
    <property type="entry name" value="LmbE-like"/>
    <property type="match status" value="1"/>
</dbReference>
<dbReference type="EMBL" id="CM001484">
    <property type="protein sequence ID" value="EIE98036.1"/>
    <property type="molecule type" value="Genomic_DNA"/>
</dbReference>
<dbReference type="PANTHER" id="PTHR12993:SF28">
    <property type="entry name" value="LMBE FAMILY PROTEIN"/>
    <property type="match status" value="1"/>
</dbReference>
<dbReference type="GO" id="GO:0016137">
    <property type="term" value="P:glycoside metabolic process"/>
    <property type="evidence" value="ECO:0007669"/>
    <property type="project" value="UniProtKB-ARBA"/>
</dbReference>
<dbReference type="GO" id="GO:0016811">
    <property type="term" value="F:hydrolase activity, acting on carbon-nitrogen (but not peptide) bonds, in linear amides"/>
    <property type="evidence" value="ECO:0007669"/>
    <property type="project" value="TreeGrafter"/>
</dbReference>
<protein>
    <submittedName>
        <fullName evidence="2">Putative LmbE-like protein</fullName>
    </submittedName>
</protein>
<organism evidence="2 3">
    <name type="scientific">Saccharomonospora glauca K62</name>
    <dbReference type="NCBI Taxonomy" id="928724"/>
    <lineage>
        <taxon>Bacteria</taxon>
        <taxon>Bacillati</taxon>
        <taxon>Actinomycetota</taxon>
        <taxon>Actinomycetes</taxon>
        <taxon>Pseudonocardiales</taxon>
        <taxon>Pseudonocardiaceae</taxon>
        <taxon>Saccharomonospora</taxon>
    </lineage>
</organism>
<name>I1CZB2_9PSEU</name>
<dbReference type="AlphaFoldDB" id="I1CZB2"/>
<dbReference type="STRING" id="928724.SacglDRAFT_01102"/>
<proteinExistence type="predicted"/>
<dbReference type="OrthoDB" id="3514174at2"/>
<dbReference type="InterPro" id="IPR024078">
    <property type="entry name" value="LmbE-like_dom_sf"/>
</dbReference>
<keyword evidence="3" id="KW-1185">Reference proteome</keyword>
<evidence type="ECO:0000313" key="3">
    <source>
        <dbReference type="Proteomes" id="UP000005087"/>
    </source>
</evidence>
<accession>I1CZB2</accession>
<gene>
    <name evidence="2" type="ORF">SacglDRAFT_01102</name>
</gene>
<dbReference type="PANTHER" id="PTHR12993">
    <property type="entry name" value="N-ACETYLGLUCOSAMINYL-PHOSPHATIDYLINOSITOL DE-N-ACETYLASE-RELATED"/>
    <property type="match status" value="1"/>
</dbReference>
<dbReference type="eggNOG" id="COG2120">
    <property type="taxonomic scope" value="Bacteria"/>
</dbReference>
<keyword evidence="1" id="KW-0862">Zinc</keyword>
<dbReference type="Proteomes" id="UP000005087">
    <property type="component" value="Chromosome"/>
</dbReference>
<dbReference type="HOGENOM" id="CLU_049311_3_2_11"/>